<protein>
    <submittedName>
        <fullName evidence="1">Uncharacterized protein</fullName>
    </submittedName>
</protein>
<name>A0A7W7QPR6_9ACTN</name>
<evidence type="ECO:0000313" key="1">
    <source>
        <dbReference type="EMBL" id="MBB4917418.1"/>
    </source>
</evidence>
<sequence>MKIRLFGMPDEVAQATKKIEETFDVVEVSDPYASRGNSRQVRVYLEVRLPRS</sequence>
<dbReference type="AlphaFoldDB" id="A0A7W7QPR6"/>
<reference evidence="1 2" key="1">
    <citation type="submission" date="2020-08" db="EMBL/GenBank/DDBJ databases">
        <title>Genomic Encyclopedia of Type Strains, Phase III (KMG-III): the genomes of soil and plant-associated and newly described type strains.</title>
        <authorList>
            <person name="Whitman W."/>
        </authorList>
    </citation>
    <scope>NUCLEOTIDE SEQUENCE [LARGE SCALE GENOMIC DNA]</scope>
    <source>
        <strain evidence="1 2">CECT 8840</strain>
    </source>
</reference>
<accession>A0A7W7QPR6</accession>
<dbReference type="InterPro" id="IPR025088">
    <property type="entry name" value="DUF3970"/>
</dbReference>
<dbReference type="EMBL" id="JACHJP010000004">
    <property type="protein sequence ID" value="MBB4917418.1"/>
    <property type="molecule type" value="Genomic_DNA"/>
</dbReference>
<keyword evidence="2" id="KW-1185">Reference proteome</keyword>
<gene>
    <name evidence="1" type="ORF">FHS44_004526</name>
</gene>
<dbReference type="Pfam" id="PF13113">
    <property type="entry name" value="DUF3970"/>
    <property type="match status" value="1"/>
</dbReference>
<organism evidence="1 2">
    <name type="scientific">Streptosporangium saharense</name>
    <dbReference type="NCBI Taxonomy" id="1706840"/>
    <lineage>
        <taxon>Bacteria</taxon>
        <taxon>Bacillati</taxon>
        <taxon>Actinomycetota</taxon>
        <taxon>Actinomycetes</taxon>
        <taxon>Streptosporangiales</taxon>
        <taxon>Streptosporangiaceae</taxon>
        <taxon>Streptosporangium</taxon>
    </lineage>
</organism>
<comment type="caution">
    <text evidence="1">The sequence shown here is derived from an EMBL/GenBank/DDBJ whole genome shotgun (WGS) entry which is preliminary data.</text>
</comment>
<dbReference type="RefSeq" id="WP_184717618.1">
    <property type="nucleotide sequence ID" value="NZ_JACHJP010000004.1"/>
</dbReference>
<evidence type="ECO:0000313" key="2">
    <source>
        <dbReference type="Proteomes" id="UP000552644"/>
    </source>
</evidence>
<proteinExistence type="predicted"/>
<dbReference type="Proteomes" id="UP000552644">
    <property type="component" value="Unassembled WGS sequence"/>
</dbReference>